<dbReference type="NCBIfam" id="TIGR01375">
    <property type="entry name" value="soxG"/>
    <property type="match status" value="1"/>
</dbReference>
<comment type="caution">
    <text evidence="1">The sequence shown here is derived from an EMBL/GenBank/DDBJ whole genome shotgun (WGS) entry which is preliminary data.</text>
</comment>
<dbReference type="EMBL" id="JBHRTG010000018">
    <property type="protein sequence ID" value="MFC3163994.1"/>
    <property type="molecule type" value="Genomic_DNA"/>
</dbReference>
<sequence length="183" mass="18788">MADLMAASRKSVLEGAHGGSTVVRLTPAVPAERISLRAGADAVAGLSKALGVKLPVKPKTSASAKGRTALWLGPDEWLVIDEQGGLMAACAEAGVVHAATDVSHRNTAIIVSGPGAENTLNGGCSLDLSLATFPVGAAARTVLGKIEIVLHRVDEETFRVECWRSFADYAFGLLAEAAEDAAA</sequence>
<gene>
    <name evidence="1" type="ORF">ACFOHV_11995</name>
</gene>
<dbReference type="InterPro" id="IPR007375">
    <property type="entry name" value="SoxG"/>
</dbReference>
<proteinExistence type="predicted"/>
<dbReference type="InterPro" id="IPR027266">
    <property type="entry name" value="TrmE/GcvT-like"/>
</dbReference>
<dbReference type="SUPFAM" id="SSF103025">
    <property type="entry name" value="Folate-binding domain"/>
    <property type="match status" value="1"/>
</dbReference>
<evidence type="ECO:0000313" key="2">
    <source>
        <dbReference type="Proteomes" id="UP001595647"/>
    </source>
</evidence>
<organism evidence="1 2">
    <name type="scientific">Ciceribacter thiooxidans</name>
    <dbReference type="NCBI Taxonomy" id="1969821"/>
    <lineage>
        <taxon>Bacteria</taxon>
        <taxon>Pseudomonadati</taxon>
        <taxon>Pseudomonadota</taxon>
        <taxon>Alphaproteobacteria</taxon>
        <taxon>Hyphomicrobiales</taxon>
        <taxon>Rhizobiaceae</taxon>
        <taxon>Ciceribacter</taxon>
    </lineage>
</organism>
<keyword evidence="2" id="KW-1185">Reference proteome</keyword>
<dbReference type="RefSeq" id="WP_182306417.1">
    <property type="nucleotide sequence ID" value="NZ_CP059896.1"/>
</dbReference>
<dbReference type="Pfam" id="PF04268">
    <property type="entry name" value="SoxG"/>
    <property type="match status" value="1"/>
</dbReference>
<dbReference type="Gene3D" id="3.30.70.1520">
    <property type="entry name" value="Heterotetrameric sarcosine oxidase"/>
    <property type="match status" value="1"/>
</dbReference>
<dbReference type="InterPro" id="IPR006280">
    <property type="entry name" value="SoxG_het"/>
</dbReference>
<reference evidence="2" key="1">
    <citation type="journal article" date="2019" name="Int. J. Syst. Evol. Microbiol.">
        <title>The Global Catalogue of Microorganisms (GCM) 10K type strain sequencing project: providing services to taxonomists for standard genome sequencing and annotation.</title>
        <authorList>
            <consortium name="The Broad Institute Genomics Platform"/>
            <consortium name="The Broad Institute Genome Sequencing Center for Infectious Disease"/>
            <person name="Wu L."/>
            <person name="Ma J."/>
        </authorList>
    </citation>
    <scope>NUCLEOTIDE SEQUENCE [LARGE SCALE GENOMIC DNA]</scope>
    <source>
        <strain evidence="2">KCTC 52231</strain>
    </source>
</reference>
<accession>A0ABV7I018</accession>
<name>A0ABV7I018_9HYPH</name>
<dbReference type="Proteomes" id="UP001595647">
    <property type="component" value="Unassembled WGS sequence"/>
</dbReference>
<evidence type="ECO:0000313" key="1">
    <source>
        <dbReference type="EMBL" id="MFC3163994.1"/>
    </source>
</evidence>
<dbReference type="Gene3D" id="3.30.1360.120">
    <property type="entry name" value="Probable tRNA modification gtpase trme, domain 1"/>
    <property type="match status" value="1"/>
</dbReference>
<protein>
    <submittedName>
        <fullName evidence="1">Sarcosine oxidase subunit gamma</fullName>
    </submittedName>
</protein>